<evidence type="ECO:0000313" key="19">
    <source>
        <dbReference type="EMBL" id="MBJ7632817.1"/>
    </source>
</evidence>
<dbReference type="InterPro" id="IPR004794">
    <property type="entry name" value="Eubact_RibD"/>
</dbReference>
<evidence type="ECO:0000259" key="18">
    <source>
        <dbReference type="PROSITE" id="PS51747"/>
    </source>
</evidence>
<feature type="binding site" evidence="16">
    <location>
        <position position="186"/>
    </location>
    <ligand>
        <name>substrate</name>
    </ligand>
</feature>
<keyword evidence="7 14" id="KW-0479">Metal-binding</keyword>
<organism evidence="20 21">
    <name type="scientific">Weissella confusa</name>
    <name type="common">Lactobacillus confusus</name>
    <dbReference type="NCBI Taxonomy" id="1583"/>
    <lineage>
        <taxon>Bacteria</taxon>
        <taxon>Bacillati</taxon>
        <taxon>Bacillota</taxon>
        <taxon>Bacilli</taxon>
        <taxon>Lactobacillales</taxon>
        <taxon>Lactobacillaceae</taxon>
        <taxon>Weissella</taxon>
    </lineage>
</organism>
<dbReference type="Proteomes" id="UP000808038">
    <property type="component" value="Unassembled WGS sequence"/>
</dbReference>
<feature type="active site" description="Proton donor" evidence="15">
    <location>
        <position position="53"/>
    </location>
</feature>
<keyword evidence="11" id="KW-0511">Multifunctional enzyme</keyword>
<feature type="binding site" evidence="16">
    <location>
        <position position="281"/>
    </location>
    <ligand>
        <name>substrate</name>
    </ligand>
</feature>
<dbReference type="EC" id="1.1.1.193" evidence="14"/>
<dbReference type="EC" id="3.5.4.26" evidence="14"/>
<feature type="binding site" evidence="16">
    <location>
        <position position="209"/>
    </location>
    <ligand>
        <name>substrate</name>
    </ligand>
</feature>
<dbReference type="InterPro" id="IPR002734">
    <property type="entry name" value="RibDG_C"/>
</dbReference>
<evidence type="ECO:0000256" key="10">
    <source>
        <dbReference type="ARBA" id="ARBA00023002"/>
    </source>
</evidence>
<proteinExistence type="inferred from homology"/>
<evidence type="ECO:0000256" key="1">
    <source>
        <dbReference type="ARBA" id="ARBA00002151"/>
    </source>
</evidence>
<evidence type="ECO:0000313" key="21">
    <source>
        <dbReference type="Proteomes" id="UP000728106"/>
    </source>
</evidence>
<comment type="function">
    <text evidence="1 14">Converts 2,5-diamino-6-(ribosylamino)-4(3h)-pyrimidinone 5'-phosphate into 5-amino-6-(ribosylamino)-2,4(1h,3h)-pyrimidinedione 5'-phosphate.</text>
</comment>
<comment type="caution">
    <text evidence="20">The sequence shown here is derived from an EMBL/GenBank/DDBJ whole genome shotgun (WGS) entry which is preliminary data.</text>
</comment>
<dbReference type="InterPro" id="IPR016192">
    <property type="entry name" value="APOBEC/CMP_deaminase_Zn-bd"/>
</dbReference>
<feature type="binding site" evidence="17">
    <location>
        <position position="78"/>
    </location>
    <ligand>
        <name>Zn(2+)</name>
        <dbReference type="ChEBI" id="CHEBI:29105"/>
        <note>catalytic</note>
    </ligand>
</feature>
<feature type="binding site" evidence="16">
    <location>
        <begin position="283"/>
        <end position="289"/>
    </location>
    <ligand>
        <name>NADP(+)</name>
        <dbReference type="ChEBI" id="CHEBI:58349"/>
    </ligand>
</feature>
<name>A0A4Z0RHT9_WEICO</name>
<keyword evidence="6 14" id="KW-0686">Riboflavin biosynthesis</keyword>
<gene>
    <name evidence="20" type="primary">ribD</name>
    <name evidence="20" type="ORF">HAU20_07880</name>
    <name evidence="19" type="ORF">HAU43_06935</name>
</gene>
<dbReference type="InterPro" id="IPR016193">
    <property type="entry name" value="Cytidine_deaminase-like"/>
</dbReference>
<evidence type="ECO:0000256" key="9">
    <source>
        <dbReference type="ARBA" id="ARBA00022857"/>
    </source>
</evidence>
<feature type="binding site" evidence="16">
    <location>
        <position position="156"/>
    </location>
    <ligand>
        <name>NADP(+)</name>
        <dbReference type="ChEBI" id="CHEBI:58349"/>
    </ligand>
</feature>
<feature type="binding site" evidence="17">
    <location>
        <position position="51"/>
    </location>
    <ligand>
        <name>Zn(2+)</name>
        <dbReference type="ChEBI" id="CHEBI:29105"/>
        <note>catalytic</note>
    </ligand>
</feature>
<dbReference type="GO" id="GO:0008835">
    <property type="term" value="F:diaminohydroxyphosphoribosylaminopyrimidine deaminase activity"/>
    <property type="evidence" value="ECO:0007669"/>
    <property type="project" value="UniProtKB-EC"/>
</dbReference>
<evidence type="ECO:0000313" key="20">
    <source>
        <dbReference type="EMBL" id="MBJ7639300.1"/>
    </source>
</evidence>
<dbReference type="Gene3D" id="3.40.140.10">
    <property type="entry name" value="Cytidine Deaminase, domain 2"/>
    <property type="match status" value="1"/>
</dbReference>
<evidence type="ECO:0000256" key="4">
    <source>
        <dbReference type="ARBA" id="ARBA00005259"/>
    </source>
</evidence>
<feature type="domain" description="CMP/dCMP-type deaminase" evidence="18">
    <location>
        <begin position="1"/>
        <end position="126"/>
    </location>
</feature>
<comment type="similarity">
    <text evidence="4 14">In the N-terminal section; belongs to the cytidine and deoxycytidylate deaminase family.</text>
</comment>
<evidence type="ECO:0000256" key="5">
    <source>
        <dbReference type="ARBA" id="ARBA00007417"/>
    </source>
</evidence>
<comment type="similarity">
    <text evidence="5 14">In the C-terminal section; belongs to the HTP reductase family.</text>
</comment>
<comment type="pathway">
    <text evidence="2 14">Cofactor biosynthesis; riboflavin biosynthesis; 5-amino-6-(D-ribitylamino)uracil from GTP: step 2/4.</text>
</comment>
<dbReference type="RefSeq" id="WP_135411398.1">
    <property type="nucleotide sequence ID" value="NZ_ALXH01000064.1"/>
</dbReference>
<dbReference type="EMBL" id="JAAOCP010000008">
    <property type="protein sequence ID" value="MBJ7639300.1"/>
    <property type="molecule type" value="Genomic_DNA"/>
</dbReference>
<evidence type="ECO:0000256" key="13">
    <source>
        <dbReference type="ARBA" id="ARBA00049886"/>
    </source>
</evidence>
<keyword evidence="14 20" id="KW-0378">Hydrolase</keyword>
<comment type="catalytic activity">
    <reaction evidence="12 14">
        <text>5-amino-6-(5-phospho-D-ribitylamino)uracil + NADP(+) = 5-amino-6-(5-phospho-D-ribosylamino)uracil + NADPH + H(+)</text>
        <dbReference type="Rhea" id="RHEA:17845"/>
        <dbReference type="ChEBI" id="CHEBI:15378"/>
        <dbReference type="ChEBI" id="CHEBI:57783"/>
        <dbReference type="ChEBI" id="CHEBI:58349"/>
        <dbReference type="ChEBI" id="CHEBI:58421"/>
        <dbReference type="ChEBI" id="CHEBI:58453"/>
        <dbReference type="EC" id="1.1.1.193"/>
    </reaction>
</comment>
<reference evidence="20" key="1">
    <citation type="submission" date="2020-02" db="EMBL/GenBank/DDBJ databases">
        <authorList>
            <person name="Fontana A."/>
            <person name="Patrone V."/>
            <person name="Morelli L."/>
        </authorList>
    </citation>
    <scope>NUCLEOTIDE SEQUENCE</scope>
    <source>
        <strain evidence="19">CCUG 30943</strain>
        <strain evidence="20">CCUG 43002</strain>
    </source>
</reference>
<dbReference type="InterPro" id="IPR002125">
    <property type="entry name" value="CMP_dCMP_dom"/>
</dbReference>
<evidence type="ECO:0000256" key="7">
    <source>
        <dbReference type="ARBA" id="ARBA00022723"/>
    </source>
</evidence>
<protein>
    <recommendedName>
        <fullName evidence="14">Riboflavin biosynthesis protein RibD</fullName>
    </recommendedName>
    <domain>
        <recommendedName>
            <fullName evidence="14">Diaminohydroxyphosphoribosylaminopyrimidine deaminase</fullName>
            <shortName evidence="14">DRAP deaminase</shortName>
            <ecNumber evidence="14">3.5.4.26</ecNumber>
        </recommendedName>
        <alternativeName>
            <fullName evidence="14">Riboflavin-specific deaminase</fullName>
        </alternativeName>
    </domain>
    <domain>
        <recommendedName>
            <fullName evidence="14">5-amino-6-(5-phosphoribosylamino)uracil reductase</fullName>
            <ecNumber evidence="14">1.1.1.193</ecNumber>
        </recommendedName>
        <alternativeName>
            <fullName evidence="14">HTP reductase</fullName>
        </alternativeName>
    </domain>
</protein>
<dbReference type="Pfam" id="PF00383">
    <property type="entry name" value="dCMP_cyt_deam_1"/>
    <property type="match status" value="1"/>
</dbReference>
<comment type="pathway">
    <text evidence="3 14">Cofactor biosynthesis; riboflavin biosynthesis; 5-amino-6-(D-ribitylamino)uracil from GTP: step 3/4.</text>
</comment>
<dbReference type="Proteomes" id="UP000728106">
    <property type="component" value="Unassembled WGS sequence"/>
</dbReference>
<keyword evidence="10 14" id="KW-0560">Oxidoreductase</keyword>
<evidence type="ECO:0000256" key="17">
    <source>
        <dbReference type="PIRSR" id="PIRSR006769-3"/>
    </source>
</evidence>
<evidence type="ECO:0000256" key="2">
    <source>
        <dbReference type="ARBA" id="ARBA00004882"/>
    </source>
</evidence>
<dbReference type="PROSITE" id="PS00903">
    <property type="entry name" value="CYT_DCMP_DEAMINASES_1"/>
    <property type="match status" value="1"/>
</dbReference>
<dbReference type="GO" id="GO:0008270">
    <property type="term" value="F:zinc ion binding"/>
    <property type="evidence" value="ECO:0007669"/>
    <property type="project" value="InterPro"/>
</dbReference>
<evidence type="ECO:0000256" key="16">
    <source>
        <dbReference type="PIRSR" id="PIRSR006769-2"/>
    </source>
</evidence>
<evidence type="ECO:0000256" key="6">
    <source>
        <dbReference type="ARBA" id="ARBA00022619"/>
    </source>
</evidence>
<reference evidence="20 21" key="2">
    <citation type="journal article" date="2021" name="Int. J. Food Microbiol.">
        <title>Safety demonstration of a microbial species for use in the food chain: Weissella confusa.</title>
        <authorList>
            <person name="Bourdichon F."/>
            <person name="Patrone V."/>
            <person name="Fontana A."/>
            <person name="Milani G."/>
            <person name="Morelli L."/>
        </authorList>
    </citation>
    <scope>NUCLEOTIDE SEQUENCE [LARGE SCALE GENOMIC DNA]</scope>
    <source>
        <strain evidence="19">CCUG 30943</strain>
        <strain evidence="20 21">CCUG 43002</strain>
    </source>
</reference>
<evidence type="ECO:0000256" key="15">
    <source>
        <dbReference type="PIRSR" id="PIRSR006769-1"/>
    </source>
</evidence>
<feature type="binding site" evidence="16">
    <location>
        <position position="206"/>
    </location>
    <ligand>
        <name>substrate</name>
    </ligand>
</feature>
<dbReference type="PANTHER" id="PTHR38011">
    <property type="entry name" value="DIHYDROFOLATE REDUCTASE FAMILY PROTEIN (AFU_ORTHOLOGUE AFUA_8G06820)"/>
    <property type="match status" value="1"/>
</dbReference>
<evidence type="ECO:0000256" key="14">
    <source>
        <dbReference type="PIRNR" id="PIRNR006769"/>
    </source>
</evidence>
<dbReference type="PROSITE" id="PS51747">
    <property type="entry name" value="CYT_DCMP_DEAMINASES_2"/>
    <property type="match status" value="1"/>
</dbReference>
<dbReference type="CDD" id="cd01284">
    <property type="entry name" value="Riboflavin_deaminase-reductase"/>
    <property type="match status" value="1"/>
</dbReference>
<comment type="catalytic activity">
    <reaction evidence="13 14">
        <text>2,5-diamino-6-hydroxy-4-(5-phosphoribosylamino)-pyrimidine + H2O + H(+) = 5-amino-6-(5-phospho-D-ribosylamino)uracil + NH4(+)</text>
        <dbReference type="Rhea" id="RHEA:21868"/>
        <dbReference type="ChEBI" id="CHEBI:15377"/>
        <dbReference type="ChEBI" id="CHEBI:15378"/>
        <dbReference type="ChEBI" id="CHEBI:28938"/>
        <dbReference type="ChEBI" id="CHEBI:58453"/>
        <dbReference type="ChEBI" id="CHEBI:58614"/>
        <dbReference type="EC" id="3.5.4.26"/>
    </reaction>
</comment>
<evidence type="ECO:0000256" key="11">
    <source>
        <dbReference type="ARBA" id="ARBA00023268"/>
    </source>
</evidence>
<sequence length="341" mass="36842">MDDLTMMQLAVAEAEKAAPKETWTNPRVGAVIVKNGVVLATGYHHQFGQAHAEVDAMRQVPNSADLKDATMYVTLEPCAHIGKVGACADAIVAAGIGRVVVGQGDPNPLVHGQGISKLRDAGIAVDVLNQSVSEKLNPSFHHFFETGHPYVMLKVAQSADGYITKVVGQSTKITDASADVATHEQRAQFGAIIVGSETALTDTPSLTVRHTLMTHPQPLRVILDRRGRLQSESQFFDDRTLIYTMNEAFAGATEQAILFDGRLQSMLDDLGHRGVQSVLVEGGGAVLRAFLATDLWQQLDIYQTTTVFGTGVAGIQVPTISASVSERIGNTMHHIYYRERK</sequence>
<dbReference type="EMBL" id="JAAOCX010000007">
    <property type="protein sequence ID" value="MBJ7632817.1"/>
    <property type="molecule type" value="Genomic_DNA"/>
</dbReference>
<dbReference type="SUPFAM" id="SSF53927">
    <property type="entry name" value="Cytidine deaminase-like"/>
    <property type="match status" value="1"/>
</dbReference>
<dbReference type="SUPFAM" id="SSF53597">
    <property type="entry name" value="Dihydrofolate reductase-like"/>
    <property type="match status" value="1"/>
</dbReference>
<evidence type="ECO:0000256" key="12">
    <source>
        <dbReference type="ARBA" id="ARBA00049861"/>
    </source>
</evidence>
<keyword evidence="21" id="KW-1185">Reference proteome</keyword>
<dbReference type="PANTHER" id="PTHR38011:SF7">
    <property type="entry name" value="2,5-DIAMINO-6-RIBOSYLAMINO-4(3H)-PYRIMIDINONE 5'-PHOSPHATE REDUCTASE"/>
    <property type="match status" value="1"/>
</dbReference>
<dbReference type="NCBIfam" id="TIGR00326">
    <property type="entry name" value="eubact_ribD"/>
    <property type="match status" value="1"/>
</dbReference>
<dbReference type="InterPro" id="IPR050765">
    <property type="entry name" value="Riboflavin_Biosynth_HTPR"/>
</dbReference>
<feature type="binding site" evidence="16">
    <location>
        <position position="170"/>
    </location>
    <ligand>
        <name>substrate</name>
    </ligand>
</feature>
<dbReference type="InterPro" id="IPR024072">
    <property type="entry name" value="DHFR-like_dom_sf"/>
</dbReference>
<evidence type="ECO:0000256" key="3">
    <source>
        <dbReference type="ARBA" id="ARBA00004910"/>
    </source>
</evidence>
<feature type="binding site" evidence="17">
    <location>
        <position position="87"/>
    </location>
    <ligand>
        <name>Zn(2+)</name>
        <dbReference type="ChEBI" id="CHEBI:29105"/>
        <note>catalytic</note>
    </ligand>
</feature>
<feature type="binding site" evidence="16">
    <location>
        <position position="198"/>
    </location>
    <ligand>
        <name>NADP(+)</name>
        <dbReference type="ChEBI" id="CHEBI:58349"/>
    </ligand>
</feature>
<dbReference type="GO" id="GO:0008703">
    <property type="term" value="F:5-amino-6-(5-phosphoribosylamino)uracil reductase activity"/>
    <property type="evidence" value="ECO:0007669"/>
    <property type="project" value="UniProtKB-EC"/>
</dbReference>
<evidence type="ECO:0000256" key="8">
    <source>
        <dbReference type="ARBA" id="ARBA00022833"/>
    </source>
</evidence>
<dbReference type="PIRSF" id="PIRSF006769">
    <property type="entry name" value="RibD"/>
    <property type="match status" value="1"/>
</dbReference>
<keyword evidence="9 14" id="KW-0521">NADP</keyword>
<dbReference type="Gene3D" id="3.40.430.10">
    <property type="entry name" value="Dihydrofolate Reductase, subunit A"/>
    <property type="match status" value="1"/>
</dbReference>
<comment type="cofactor">
    <cofactor evidence="14 17">
        <name>Zn(2+)</name>
        <dbReference type="ChEBI" id="CHEBI:29105"/>
    </cofactor>
    <text evidence="14 17">Binds 1 zinc ion.</text>
</comment>
<accession>A0A4Z0RHT9</accession>
<dbReference type="Pfam" id="PF01872">
    <property type="entry name" value="RibD_C"/>
    <property type="match status" value="1"/>
</dbReference>
<dbReference type="GO" id="GO:0009231">
    <property type="term" value="P:riboflavin biosynthetic process"/>
    <property type="evidence" value="ECO:0007669"/>
    <property type="project" value="UniProtKB-KW"/>
</dbReference>
<keyword evidence="8 14" id="KW-0862">Zinc</keyword>
<dbReference type="AlphaFoldDB" id="A0A4Z0RHT9"/>
<feature type="binding site" evidence="16">
    <location>
        <position position="202"/>
    </location>
    <ligand>
        <name>NADP(+)</name>
        <dbReference type="ChEBI" id="CHEBI:58349"/>
    </ligand>
</feature>